<dbReference type="PANTHER" id="PTHR11922:SF2">
    <property type="entry name" value="GMP SYNTHASE [GLUTAMINE-HYDROLYZING]"/>
    <property type="match status" value="1"/>
</dbReference>
<dbReference type="PROSITE" id="PS51273">
    <property type="entry name" value="GATASE_TYPE_1"/>
    <property type="match status" value="1"/>
</dbReference>
<dbReference type="EMBL" id="CP002175">
    <property type="protein sequence ID" value="ADO77740.1"/>
    <property type="molecule type" value="Genomic_DNA"/>
</dbReference>
<dbReference type="Gene3D" id="3.40.50.620">
    <property type="entry name" value="HUPs"/>
    <property type="match status" value="1"/>
</dbReference>
<dbReference type="InterPro" id="IPR014729">
    <property type="entry name" value="Rossmann-like_a/b/a_fold"/>
</dbReference>
<dbReference type="GO" id="GO:0003921">
    <property type="term" value="F:GMP synthase activity"/>
    <property type="evidence" value="ECO:0007669"/>
    <property type="project" value="InterPro"/>
</dbReference>
<dbReference type="FunFam" id="3.30.300.10:FF:000002">
    <property type="entry name" value="GMP synthase [glutamine-hydrolyzing]"/>
    <property type="match status" value="1"/>
</dbReference>
<comment type="catalytic activity">
    <reaction evidence="9">
        <text>XMP + L-glutamine + ATP + H2O = GMP + L-glutamate + AMP + diphosphate + 2 H(+)</text>
        <dbReference type="Rhea" id="RHEA:11680"/>
        <dbReference type="ChEBI" id="CHEBI:15377"/>
        <dbReference type="ChEBI" id="CHEBI:15378"/>
        <dbReference type="ChEBI" id="CHEBI:29985"/>
        <dbReference type="ChEBI" id="CHEBI:30616"/>
        <dbReference type="ChEBI" id="CHEBI:33019"/>
        <dbReference type="ChEBI" id="CHEBI:57464"/>
        <dbReference type="ChEBI" id="CHEBI:58115"/>
        <dbReference type="ChEBI" id="CHEBI:58359"/>
        <dbReference type="ChEBI" id="CHEBI:456215"/>
        <dbReference type="EC" id="6.3.5.2"/>
    </reaction>
</comment>
<sequence length="512" mass="57246">MDYDKILILDFGGQYSQLIARRIREFNVYSIIRGHNVKLEEIKEIDPAAIIFSGGPDSVTTAGAPGVDQGVFELGIPILGICYGMQLMAQLLEGGEVEKAEHGEYGKADLEIFKAQNLFEEVDNQSQAWMSHGDHVKEVPKGFEIIARTELTSAAAMADFKNNFYGVQFHPEVNHTIQGKTMLHNFLFKIVDVKANWNMADYIEEEIARIRKQVGQGKVICGLSGGVDSAVASAIVHKAIGDQLTCIFVDHGLLRKGEAEQVKRTFGEEFNIPLIYVDAKKRFLDRLAGVTEPEAKRKIIGDEFIQVFDEEAEKIKDVGYLVQGTIYSDVIESGGTDKAATIKSHHNVGGLPEEMNLELVEPLRFLFKDEVRKIGEVLGLPKEIVWRQPFPGPGLAIRIIGDIDWDKLEILRNADAIVQEEIKDAGLYRDIWQSFAVLPDLRSVGVMGDERTYGYPIILRAVNSDDAMTADWARLPYELLQSISNRIVNQVPEVNRVVYDITSKPPGTIEWE</sequence>
<dbReference type="FunFam" id="3.40.50.620:FF:000001">
    <property type="entry name" value="GMP synthase [glutamine-hydrolyzing]"/>
    <property type="match status" value="1"/>
</dbReference>
<keyword evidence="4 9" id="KW-0547">Nucleotide-binding</keyword>
<comment type="pathway">
    <text evidence="2 9">Purine metabolism; GMP biosynthesis; GMP from XMP (L-Gln route): step 1/1.</text>
</comment>
<dbReference type="GO" id="GO:0005829">
    <property type="term" value="C:cytosol"/>
    <property type="evidence" value="ECO:0007669"/>
    <property type="project" value="TreeGrafter"/>
</dbReference>
<dbReference type="InterPro" id="IPR017926">
    <property type="entry name" value="GATASE"/>
</dbReference>
<dbReference type="InterPro" id="IPR025777">
    <property type="entry name" value="GMPS_ATP_PPase_dom"/>
</dbReference>
<keyword evidence="8 9" id="KW-0315">Glutamine amidotransferase</keyword>
<gene>
    <name evidence="9" type="primary">guaA</name>
    <name evidence="12" type="ordered locus">Hprae_1613</name>
</gene>
<keyword evidence="3 9" id="KW-0436">Ligase</keyword>
<feature type="domain" description="GMPS ATP-PPase" evidence="11">
    <location>
        <begin position="197"/>
        <end position="387"/>
    </location>
</feature>
<protein>
    <recommendedName>
        <fullName evidence="9">GMP synthase [glutamine-hydrolyzing]</fullName>
        <ecNumber evidence="9">6.3.5.2</ecNumber>
    </recommendedName>
    <alternativeName>
        <fullName evidence="9">GMP synthetase</fullName>
    </alternativeName>
    <alternativeName>
        <fullName evidence="9">Glutamine amidotransferase</fullName>
    </alternativeName>
</protein>
<accession>E3DPH8</accession>
<feature type="active site" evidence="9">
    <location>
        <position position="172"/>
    </location>
</feature>
<dbReference type="FunFam" id="3.40.50.880:FF:000001">
    <property type="entry name" value="GMP synthase [glutamine-hydrolyzing]"/>
    <property type="match status" value="1"/>
</dbReference>
<dbReference type="eggNOG" id="COG0519">
    <property type="taxonomic scope" value="Bacteria"/>
</dbReference>
<dbReference type="PROSITE" id="PS51553">
    <property type="entry name" value="GMPS_ATP_PPASE"/>
    <property type="match status" value="1"/>
</dbReference>
<dbReference type="InterPro" id="IPR029062">
    <property type="entry name" value="Class_I_gatase-like"/>
</dbReference>
<keyword evidence="7 9" id="KW-0067">ATP-binding</keyword>
<dbReference type="UniPathway" id="UPA00189">
    <property type="reaction ID" value="UER00296"/>
</dbReference>
<keyword evidence="13" id="KW-1185">Reference proteome</keyword>
<dbReference type="GO" id="GO:0005524">
    <property type="term" value="F:ATP binding"/>
    <property type="evidence" value="ECO:0007669"/>
    <property type="project" value="UniProtKB-UniRule"/>
</dbReference>
<comment type="function">
    <text evidence="1 9">Catalyzes the synthesis of GMP from XMP.</text>
</comment>
<dbReference type="HOGENOM" id="CLU_014340_0_5_9"/>
<proteinExistence type="inferred from homology"/>
<dbReference type="Gene3D" id="3.40.50.880">
    <property type="match status" value="1"/>
</dbReference>
<evidence type="ECO:0000256" key="8">
    <source>
        <dbReference type="ARBA" id="ARBA00022962"/>
    </source>
</evidence>
<feature type="active site" description="Nucleophile" evidence="9">
    <location>
        <position position="82"/>
    </location>
</feature>
<dbReference type="PRINTS" id="PR00097">
    <property type="entry name" value="ANTSNTHASEII"/>
</dbReference>
<keyword evidence="5 9" id="KW-0332">GMP biosynthesis</keyword>
<dbReference type="Pfam" id="PF02540">
    <property type="entry name" value="NAD_synthase"/>
    <property type="match status" value="1"/>
</dbReference>
<dbReference type="InterPro" id="IPR001674">
    <property type="entry name" value="GMP_synth_C"/>
</dbReference>
<dbReference type="EC" id="6.3.5.2" evidence="9"/>
<dbReference type="PATRIC" id="fig|572479.3.peg.1633"/>
<keyword evidence="6 9" id="KW-0658">Purine biosynthesis</keyword>
<dbReference type="Pfam" id="PF00117">
    <property type="entry name" value="GATase"/>
    <property type="match status" value="1"/>
</dbReference>
<dbReference type="KEGG" id="hpk:Hprae_1613"/>
<reference evidence="12 13" key="2">
    <citation type="journal article" date="2011" name="Stand. Genomic Sci.">
        <title>Complete genome sequence of the extremely halophilic Halanaerobium praevalens type strain (GSL).</title>
        <authorList>
            <person name="Ivanova N."/>
            <person name="Sikorski J."/>
            <person name="Chertkov O."/>
            <person name="Nolan M."/>
            <person name="Lucas S."/>
            <person name="Hammon N."/>
            <person name="Deshpande S."/>
            <person name="Cheng J.F."/>
            <person name="Tapia R."/>
            <person name="Han C."/>
            <person name="Goodwin L."/>
            <person name="Pitluck S."/>
            <person name="Huntemann M."/>
            <person name="Liolios K."/>
            <person name="Pagani I."/>
            <person name="Mavromatis K."/>
            <person name="Ovchinikova G."/>
            <person name="Pati A."/>
            <person name="Chen A."/>
            <person name="Palaniappan K."/>
            <person name="Land M."/>
            <person name="Hauser L."/>
            <person name="Brambilla E.M."/>
            <person name="Kannan K.P."/>
            <person name="Rohde M."/>
            <person name="Tindall B.J."/>
            <person name="Goker M."/>
            <person name="Detter J.C."/>
            <person name="Woyke T."/>
            <person name="Bristow J."/>
            <person name="Eisen J.A."/>
            <person name="Markowitz V."/>
            <person name="Hugenholtz P."/>
            <person name="Kyrpides N.C."/>
            <person name="Klenk H.P."/>
            <person name="Lapidus A."/>
        </authorList>
    </citation>
    <scope>NUCLEOTIDE SEQUENCE [LARGE SCALE GENOMIC DNA]</scope>
    <source>
        <strain evidence="13">ATCC 33744 / DSM 2228 / GSL</strain>
    </source>
</reference>
<feature type="binding site" evidence="10">
    <location>
        <begin position="224"/>
        <end position="230"/>
    </location>
    <ligand>
        <name>ATP</name>
        <dbReference type="ChEBI" id="CHEBI:30616"/>
    </ligand>
</feature>
<dbReference type="NCBIfam" id="NF000848">
    <property type="entry name" value="PRK00074.1"/>
    <property type="match status" value="1"/>
</dbReference>
<dbReference type="CDD" id="cd01997">
    <property type="entry name" value="GMP_synthase_C"/>
    <property type="match status" value="1"/>
</dbReference>
<name>E3DPH8_HALPG</name>
<comment type="subunit">
    <text evidence="9">Homodimer.</text>
</comment>
<dbReference type="Pfam" id="PF00958">
    <property type="entry name" value="GMP_synt_C"/>
    <property type="match status" value="1"/>
</dbReference>
<dbReference type="AlphaFoldDB" id="E3DPH8"/>
<dbReference type="PRINTS" id="PR00096">
    <property type="entry name" value="GATASE"/>
</dbReference>
<reference evidence="13" key="1">
    <citation type="submission" date="2010-10" db="EMBL/GenBank/DDBJ databases">
        <title>The complete genome of Halanaerobium praevalens DSM 2228.</title>
        <authorList>
            <consortium name="US DOE Joint Genome Institute (JGI-PGF)"/>
            <person name="Lucas S."/>
            <person name="Copeland A."/>
            <person name="Lapidus A."/>
            <person name="Glavina del Rio T."/>
            <person name="Dalin E."/>
            <person name="Tice H."/>
            <person name="Bruce D."/>
            <person name="Goodwin L."/>
            <person name="Pitluck S."/>
            <person name="Kyrpides N."/>
            <person name="Mavromatis K."/>
            <person name="Ivanova N."/>
            <person name="Ovchinnikova G."/>
            <person name="Chertkov O."/>
            <person name="Detter J.C."/>
            <person name="Han C."/>
            <person name="Larimer F."/>
            <person name="Land M."/>
            <person name="Hauser L."/>
            <person name="Markowitz V."/>
            <person name="Cheng J.-F."/>
            <person name="Hugenholtz P."/>
            <person name="Woyke T."/>
            <person name="Wu D."/>
            <person name="Tindall B."/>
            <person name="Pomrenke H.G."/>
            <person name="Brambilla E."/>
            <person name="Klenk H.-P."/>
            <person name="Eisen J.A."/>
        </authorList>
    </citation>
    <scope>NUCLEOTIDE SEQUENCE [LARGE SCALE GENOMIC DNA]</scope>
    <source>
        <strain evidence="13">ATCC 33744 / DSM 2228 / GSL</strain>
    </source>
</reference>
<dbReference type="PANTHER" id="PTHR11922">
    <property type="entry name" value="GMP SYNTHASE-RELATED"/>
    <property type="match status" value="1"/>
</dbReference>
<evidence type="ECO:0000256" key="9">
    <source>
        <dbReference type="HAMAP-Rule" id="MF_00344"/>
    </source>
</evidence>
<dbReference type="SUPFAM" id="SSF54810">
    <property type="entry name" value="GMP synthetase C-terminal dimerisation domain"/>
    <property type="match status" value="1"/>
</dbReference>
<evidence type="ECO:0000256" key="4">
    <source>
        <dbReference type="ARBA" id="ARBA00022741"/>
    </source>
</evidence>
<evidence type="ECO:0000256" key="1">
    <source>
        <dbReference type="ARBA" id="ARBA00002332"/>
    </source>
</evidence>
<evidence type="ECO:0000256" key="6">
    <source>
        <dbReference type="ARBA" id="ARBA00022755"/>
    </source>
</evidence>
<evidence type="ECO:0000256" key="5">
    <source>
        <dbReference type="ARBA" id="ARBA00022749"/>
    </source>
</evidence>
<dbReference type="MEROPS" id="C26.957"/>
<dbReference type="InterPro" id="IPR004739">
    <property type="entry name" value="GMP_synth_GATase"/>
</dbReference>
<feature type="active site" evidence="9">
    <location>
        <position position="170"/>
    </location>
</feature>
<dbReference type="NCBIfam" id="TIGR00888">
    <property type="entry name" value="guaA_Nterm"/>
    <property type="match status" value="1"/>
</dbReference>
<dbReference type="STRING" id="572479.Hprae_1613"/>
<dbReference type="RefSeq" id="WP_014553760.1">
    <property type="nucleotide sequence ID" value="NC_017455.1"/>
</dbReference>
<evidence type="ECO:0000256" key="3">
    <source>
        <dbReference type="ARBA" id="ARBA00022598"/>
    </source>
</evidence>
<dbReference type="Proteomes" id="UP000006866">
    <property type="component" value="Chromosome"/>
</dbReference>
<evidence type="ECO:0000256" key="7">
    <source>
        <dbReference type="ARBA" id="ARBA00022840"/>
    </source>
</evidence>
<evidence type="ECO:0000256" key="10">
    <source>
        <dbReference type="PROSITE-ProRule" id="PRU00886"/>
    </source>
</evidence>
<dbReference type="Gene3D" id="3.30.300.10">
    <property type="match status" value="1"/>
</dbReference>
<dbReference type="NCBIfam" id="TIGR00884">
    <property type="entry name" value="guaA_Cterm"/>
    <property type="match status" value="1"/>
</dbReference>
<evidence type="ECO:0000313" key="13">
    <source>
        <dbReference type="Proteomes" id="UP000006866"/>
    </source>
</evidence>
<dbReference type="InterPro" id="IPR022310">
    <property type="entry name" value="NAD/GMP_synthase"/>
</dbReference>
<evidence type="ECO:0000256" key="2">
    <source>
        <dbReference type="ARBA" id="ARBA00005153"/>
    </source>
</evidence>
<evidence type="ECO:0000259" key="11">
    <source>
        <dbReference type="PROSITE" id="PS51553"/>
    </source>
</evidence>
<dbReference type="CDD" id="cd01742">
    <property type="entry name" value="GATase1_GMP_Synthase"/>
    <property type="match status" value="1"/>
</dbReference>
<dbReference type="SUPFAM" id="SSF52317">
    <property type="entry name" value="Class I glutamine amidotransferase-like"/>
    <property type="match status" value="1"/>
</dbReference>
<dbReference type="HAMAP" id="MF_00344">
    <property type="entry name" value="GMP_synthase"/>
    <property type="match status" value="1"/>
</dbReference>
<organism evidence="12 13">
    <name type="scientific">Halanaerobium praevalens (strain ATCC 33744 / DSM 2228 / GSL)</name>
    <dbReference type="NCBI Taxonomy" id="572479"/>
    <lineage>
        <taxon>Bacteria</taxon>
        <taxon>Bacillati</taxon>
        <taxon>Bacillota</taxon>
        <taxon>Clostridia</taxon>
        <taxon>Halanaerobiales</taxon>
        <taxon>Halanaerobiaceae</taxon>
        <taxon>Halanaerobium</taxon>
    </lineage>
</organism>
<dbReference type="InterPro" id="IPR022955">
    <property type="entry name" value="GMP_synthase"/>
</dbReference>
<dbReference type="SUPFAM" id="SSF52402">
    <property type="entry name" value="Adenine nucleotide alpha hydrolases-like"/>
    <property type="match status" value="1"/>
</dbReference>
<evidence type="ECO:0000313" key="12">
    <source>
        <dbReference type="EMBL" id="ADO77740.1"/>
    </source>
</evidence>
<dbReference type="OrthoDB" id="9802219at2"/>